<gene>
    <name evidence="3" type="ORF">GP644_16015</name>
</gene>
<dbReference type="GO" id="GO:0006633">
    <property type="term" value="P:fatty acid biosynthetic process"/>
    <property type="evidence" value="ECO:0007669"/>
    <property type="project" value="InterPro"/>
</dbReference>
<dbReference type="InterPro" id="IPR035372">
    <property type="entry name" value="MCD_N"/>
</dbReference>
<evidence type="ECO:0000313" key="3">
    <source>
        <dbReference type="EMBL" id="KAE9628140.1"/>
    </source>
</evidence>
<dbReference type="InterPro" id="IPR038351">
    <property type="entry name" value="MCD_N_sf"/>
</dbReference>
<evidence type="ECO:0000313" key="4">
    <source>
        <dbReference type="Proteomes" id="UP000441586"/>
    </source>
</evidence>
<evidence type="ECO:0000259" key="1">
    <source>
        <dbReference type="Pfam" id="PF05292"/>
    </source>
</evidence>
<protein>
    <submittedName>
        <fullName evidence="3">Decarboxylase</fullName>
    </submittedName>
</protein>
<dbReference type="PANTHER" id="PTHR28641:SF1">
    <property type="entry name" value="MALONYL-COA DECARBOXYLASE, MITOCHONDRIAL"/>
    <property type="match status" value="1"/>
</dbReference>
<dbReference type="Gene3D" id="3.40.630.150">
    <property type="entry name" value="Malonyl-CoA decarboxylase, catalytic domain"/>
    <property type="match status" value="2"/>
</dbReference>
<proteinExistence type="predicted"/>
<comment type="caution">
    <text evidence="3">The sequence shown here is derived from an EMBL/GenBank/DDBJ whole genome shotgun (WGS) entry which is preliminary data.</text>
</comment>
<name>A0A6A4RD26_9RHOB</name>
<dbReference type="Pfam" id="PF05292">
    <property type="entry name" value="MCD"/>
    <property type="match status" value="2"/>
</dbReference>
<dbReference type="Gene3D" id="1.20.140.90">
    <property type="entry name" value="Malonyl-CoA decarboxylase, oligemerization domain"/>
    <property type="match status" value="1"/>
</dbReference>
<organism evidence="3 4">
    <name type="scientific">Parasedimentitalea maritima</name>
    <dbReference type="NCBI Taxonomy" id="2578117"/>
    <lineage>
        <taxon>Bacteria</taxon>
        <taxon>Pseudomonadati</taxon>
        <taxon>Pseudomonadota</taxon>
        <taxon>Alphaproteobacteria</taxon>
        <taxon>Rhodobacterales</taxon>
        <taxon>Paracoccaceae</taxon>
        <taxon>Parasedimentitalea</taxon>
    </lineage>
</organism>
<dbReference type="AlphaFoldDB" id="A0A6A4RD26"/>
<dbReference type="InterPro" id="IPR042303">
    <property type="entry name" value="Malonyl_CoA_deC_C_sf"/>
</dbReference>
<feature type="domain" description="Malonyl-CoA decarboxylase C-terminal" evidence="1">
    <location>
        <begin position="321"/>
        <end position="380"/>
    </location>
</feature>
<evidence type="ECO:0000259" key="2">
    <source>
        <dbReference type="Pfam" id="PF17408"/>
    </source>
</evidence>
<feature type="domain" description="Malonyl-CoA decarboxylase C-terminal" evidence="1">
    <location>
        <begin position="161"/>
        <end position="320"/>
    </location>
</feature>
<sequence length="415" mass="45894">MSFLADLLTTVFERRYRGASEPDHQRRSIEELCTDLLSSSGEVSGMVLARHILDSYGAMDEDGKKAFFDFLTTQLGIDPNQVKSALEAYALEASKSNYRQFMEASEPQRQELARRLNQVPGATKQLVEMRKDLLKLARKHPELAVVDLDLRHLFASWFNRGFLVLRPISWESPADILDKIIAYEAVHAIDSWDDLRRRLQPADRRCFGFFHPAMPDDPLIFVEVALTQGIPGSVQGLLADERDNIAAEDADTAVFYSISNCQAGLAGISFGNSLIKQVVADLSRELPNLKTFVTLSPIPSLNRWLEESGAQTSPLPEDQQRQIAAHYLLNAKRADGTPYDPVARFHLGNGALVHAVHADADLSENGLAQSGGTMVNYLYDLPLISQNHECFASAQDVVASPEVTALSAAAELKDT</sequence>
<dbReference type="EMBL" id="WSFO01000010">
    <property type="protein sequence ID" value="KAE9628140.1"/>
    <property type="molecule type" value="Genomic_DNA"/>
</dbReference>
<feature type="domain" description="Malonyl-CoA decarboxylase N-terminal" evidence="2">
    <location>
        <begin position="76"/>
        <end position="158"/>
    </location>
</feature>
<dbReference type="InterPro" id="IPR007956">
    <property type="entry name" value="Malonyl_CoA_deC_C"/>
</dbReference>
<reference evidence="3 4" key="1">
    <citation type="submission" date="2019-12" db="EMBL/GenBank/DDBJ databases">
        <authorList>
            <person name="Zhang Y.-J."/>
        </authorList>
    </citation>
    <scope>NUCLEOTIDE SEQUENCE [LARGE SCALE GENOMIC DNA]</scope>
    <source>
        <strain evidence="3 4">H18S-6</strain>
    </source>
</reference>
<accession>A0A6A4RD26</accession>
<dbReference type="PANTHER" id="PTHR28641">
    <property type="match status" value="1"/>
</dbReference>
<dbReference type="GO" id="GO:0050080">
    <property type="term" value="F:malonyl-CoA decarboxylase activity"/>
    <property type="evidence" value="ECO:0007669"/>
    <property type="project" value="InterPro"/>
</dbReference>
<dbReference type="Pfam" id="PF17408">
    <property type="entry name" value="MCD_N"/>
    <property type="match status" value="1"/>
</dbReference>
<dbReference type="Proteomes" id="UP000441586">
    <property type="component" value="Unassembled WGS sequence"/>
</dbReference>
<dbReference type="InterPro" id="IPR038917">
    <property type="entry name" value="Malonyl_CoA_deC"/>
</dbReference>
<dbReference type="RefSeq" id="WP_158980390.1">
    <property type="nucleotide sequence ID" value="NZ_WSFO01000010.1"/>
</dbReference>